<feature type="chain" id="PRO_5005202294" evidence="6">
    <location>
        <begin position="26"/>
        <end position="905"/>
    </location>
</feature>
<dbReference type="AlphaFoldDB" id="A0A0H2SAL1"/>
<dbReference type="FunFam" id="3.90.640.10:FF:000003">
    <property type="entry name" value="Molecular chaperone DnaK"/>
    <property type="match status" value="1"/>
</dbReference>
<dbReference type="InterPro" id="IPR029048">
    <property type="entry name" value="HSP70_C_sf"/>
</dbReference>
<evidence type="ECO:0000256" key="5">
    <source>
        <dbReference type="SAM" id="MobiDB-lite"/>
    </source>
</evidence>
<dbReference type="InterPro" id="IPR029047">
    <property type="entry name" value="HSP70_peptide-bd_sf"/>
</dbReference>
<gene>
    <name evidence="7" type="ORF">SCHPADRAFT_918969</name>
</gene>
<keyword evidence="8" id="KW-1185">Reference proteome</keyword>
<dbReference type="InterPro" id="IPR013126">
    <property type="entry name" value="Hsp_70_fam"/>
</dbReference>
<evidence type="ECO:0000256" key="2">
    <source>
        <dbReference type="ARBA" id="ARBA00022824"/>
    </source>
</evidence>
<protein>
    <submittedName>
        <fullName evidence="7">Actin-like ATPase domain-containing protein</fullName>
    </submittedName>
</protein>
<dbReference type="Gene3D" id="2.60.34.10">
    <property type="entry name" value="Substrate Binding Domain Of DNAk, Chain A, domain 1"/>
    <property type="match status" value="1"/>
</dbReference>
<feature type="region of interest" description="Disordered" evidence="5">
    <location>
        <begin position="456"/>
        <end position="476"/>
    </location>
</feature>
<dbReference type="Pfam" id="PF00012">
    <property type="entry name" value="HSP70"/>
    <property type="match status" value="1"/>
</dbReference>
<dbReference type="Gene3D" id="3.90.640.10">
    <property type="entry name" value="Actin, Chain A, domain 4"/>
    <property type="match status" value="1"/>
</dbReference>
<keyword evidence="6" id="KW-0732">Signal</keyword>
<dbReference type="GO" id="GO:0034663">
    <property type="term" value="C:endoplasmic reticulum chaperone complex"/>
    <property type="evidence" value="ECO:0007669"/>
    <property type="project" value="TreeGrafter"/>
</dbReference>
<proteinExistence type="predicted"/>
<organism evidence="7 8">
    <name type="scientific">Schizopora paradoxa</name>
    <dbReference type="NCBI Taxonomy" id="27342"/>
    <lineage>
        <taxon>Eukaryota</taxon>
        <taxon>Fungi</taxon>
        <taxon>Dikarya</taxon>
        <taxon>Basidiomycota</taxon>
        <taxon>Agaricomycotina</taxon>
        <taxon>Agaricomycetes</taxon>
        <taxon>Hymenochaetales</taxon>
        <taxon>Schizoporaceae</taxon>
        <taxon>Schizopora</taxon>
    </lineage>
</organism>
<dbReference type="GO" id="GO:0005524">
    <property type="term" value="F:ATP binding"/>
    <property type="evidence" value="ECO:0007669"/>
    <property type="project" value="UniProtKB-KW"/>
</dbReference>
<dbReference type="PANTHER" id="PTHR45639">
    <property type="entry name" value="HSC70CB, ISOFORM G-RELATED"/>
    <property type="match status" value="1"/>
</dbReference>
<dbReference type="Gene3D" id="3.30.30.30">
    <property type="match status" value="1"/>
</dbReference>
<keyword evidence="3" id="KW-0067">ATP-binding</keyword>
<feature type="compositionally biased region" description="Basic residues" evidence="5">
    <location>
        <begin position="856"/>
        <end position="867"/>
    </location>
</feature>
<feature type="region of interest" description="Disordered" evidence="5">
    <location>
        <begin position="856"/>
        <end position="905"/>
    </location>
</feature>
<name>A0A0H2SAL1_9AGAM</name>
<evidence type="ECO:0000256" key="1">
    <source>
        <dbReference type="ARBA" id="ARBA00022741"/>
    </source>
</evidence>
<feature type="compositionally biased region" description="Low complexity" evidence="5">
    <location>
        <begin position="601"/>
        <end position="632"/>
    </location>
</feature>
<dbReference type="InterPro" id="IPR043129">
    <property type="entry name" value="ATPase_NBD"/>
</dbReference>
<dbReference type="Proteomes" id="UP000053477">
    <property type="component" value="Unassembled WGS sequence"/>
</dbReference>
<dbReference type="FunCoup" id="A0A0H2SAL1">
    <property type="interactions" value="240"/>
</dbReference>
<dbReference type="STRING" id="27342.A0A0H2SAL1"/>
<dbReference type="CDD" id="cd10230">
    <property type="entry name" value="ASKHA_NBD_HSP70_HYOU1"/>
    <property type="match status" value="1"/>
</dbReference>
<dbReference type="EMBL" id="KQ085892">
    <property type="protein sequence ID" value="KLO18758.1"/>
    <property type="molecule type" value="Genomic_DNA"/>
</dbReference>
<dbReference type="SUPFAM" id="SSF100934">
    <property type="entry name" value="Heat shock protein 70kD (HSP70), C-terminal subdomain"/>
    <property type="match status" value="1"/>
</dbReference>
<evidence type="ECO:0000256" key="4">
    <source>
        <dbReference type="ARBA" id="ARBA00023186"/>
    </source>
</evidence>
<dbReference type="InParanoid" id="A0A0H2SAL1"/>
<dbReference type="Gene3D" id="3.30.420.40">
    <property type="match status" value="2"/>
</dbReference>
<dbReference type="FunFam" id="3.30.420.40:FF:000171">
    <property type="entry name" value="Heat shock 70 kDa protein 4"/>
    <property type="match status" value="1"/>
</dbReference>
<evidence type="ECO:0000256" key="3">
    <source>
        <dbReference type="ARBA" id="ARBA00022840"/>
    </source>
</evidence>
<dbReference type="OrthoDB" id="10262720at2759"/>
<feature type="region of interest" description="Disordered" evidence="5">
    <location>
        <begin position="591"/>
        <end position="635"/>
    </location>
</feature>
<dbReference type="SUPFAM" id="SSF53067">
    <property type="entry name" value="Actin-like ATPase domain"/>
    <property type="match status" value="2"/>
</dbReference>
<dbReference type="GO" id="GO:0030968">
    <property type="term" value="P:endoplasmic reticulum unfolded protein response"/>
    <property type="evidence" value="ECO:0007669"/>
    <property type="project" value="TreeGrafter"/>
</dbReference>
<reference evidence="7 8" key="1">
    <citation type="submission" date="2015-04" db="EMBL/GenBank/DDBJ databases">
        <title>Complete genome sequence of Schizopora paradoxa KUC8140, a cosmopolitan wood degrader in East Asia.</title>
        <authorList>
            <consortium name="DOE Joint Genome Institute"/>
            <person name="Min B."/>
            <person name="Park H."/>
            <person name="Jang Y."/>
            <person name="Kim J.-J."/>
            <person name="Kim K.H."/>
            <person name="Pangilinan J."/>
            <person name="Lipzen A."/>
            <person name="Riley R."/>
            <person name="Grigoriev I.V."/>
            <person name="Spatafora J.W."/>
            <person name="Choi I.-G."/>
        </authorList>
    </citation>
    <scope>NUCLEOTIDE SEQUENCE [LARGE SCALE GENOMIC DNA]</scope>
    <source>
        <strain evidence="7 8">KUC8140</strain>
    </source>
</reference>
<sequence length="905" mass="99139">MLPRNRVLFSLFFFLLSFLLRAVQGSILAIDYGSEFMKASLIKPGVPFDVLLNRDSKRKIHTTVSWKGDDRLFGQDAFNIASRFPSDSFSHLKGLLGKDFDSEAVEFYRSISAAELLRTERGTVGLRRGGGENTEWSVEELIAMQFAYVKELAESLSTSGTSTESKETVRDVVLAVPAYFTQFERDAIVDALEIAGLRLVALVNDGTAVALNYAMTRSFPEREYHIVYDAGASGVRATVVSFLSSAPDDKSSKSKVKDVTTGKESTQITVAGVGFDRSAGGLELDRRLRDMLAADFEAKHKRDIHGDKRGMTKLWKEAGRIKAILSANSEVVSTVESLAFDIDYRAKFTRTEFEARCSDLLGKFKAPIVDALEMAGLTTENITSVIMAGGHSRTPMVQNAVKSLVGADKIAVSVNADESAVLGAALYGASVSRQYRTKDIKVSDIIPYAIQVSYQSESKAPNPSDVGEADEQSQQPLVKPAKTINSLVFPPGSKVGSKKTLTFKRKDDFSLKMAYKETLSNGSPSELLEAKLSGVKEAIANLTEEGAVDPVVKATVVLSESGFAGIRDAIAYGEIKQDETVVDKLKGLFGGSKNDSDSQDADSSTDIGDSRSSTSTSSAASATPSESAAASTPKKVQDTISLTLDVKPLSIPALTPAQLNRAKSRLGAIDAAEAAKRRRAEAHNNLEAYLYRLRDLLDNEDDTPFMRCSKEEERKVIQEKLEETLLWMHEEADSASMMELLDKRDAIERLERPVVFRYKEIEAFPPTLNNSQMINFMTRMFIGEARQNITDDEAADVPSKWTAEEINSLEKTLKEHEIWLNEWVEKQKSVKMNEDPVILTTEMKARAKTLENHLLKLMRRRTPKPPKKSSSSSSSATSTSSTGTASSGESSSTAAESKPSPHDEL</sequence>
<evidence type="ECO:0000256" key="6">
    <source>
        <dbReference type="SAM" id="SignalP"/>
    </source>
</evidence>
<keyword evidence="2" id="KW-0256">Endoplasmic reticulum</keyword>
<keyword evidence="1" id="KW-0547">Nucleotide-binding</keyword>
<dbReference type="Gene3D" id="1.20.1270.10">
    <property type="match status" value="1"/>
</dbReference>
<feature type="compositionally biased region" description="Low complexity" evidence="5">
    <location>
        <begin position="869"/>
        <end position="897"/>
    </location>
</feature>
<accession>A0A0H2SAL1</accession>
<dbReference type="PRINTS" id="PR00301">
    <property type="entry name" value="HEATSHOCK70"/>
</dbReference>
<evidence type="ECO:0000313" key="7">
    <source>
        <dbReference type="EMBL" id="KLO18758.1"/>
    </source>
</evidence>
<feature type="signal peptide" evidence="6">
    <location>
        <begin position="1"/>
        <end position="25"/>
    </location>
</feature>
<dbReference type="PANTHER" id="PTHR45639:SF3">
    <property type="entry name" value="HYPOXIA UP-REGULATED PROTEIN 1"/>
    <property type="match status" value="1"/>
</dbReference>
<dbReference type="GO" id="GO:0140662">
    <property type="term" value="F:ATP-dependent protein folding chaperone"/>
    <property type="evidence" value="ECO:0007669"/>
    <property type="project" value="InterPro"/>
</dbReference>
<keyword evidence="4" id="KW-0143">Chaperone</keyword>
<evidence type="ECO:0000313" key="8">
    <source>
        <dbReference type="Proteomes" id="UP000053477"/>
    </source>
</evidence>